<comment type="caution">
    <text evidence="1">The sequence shown here is derived from an EMBL/GenBank/DDBJ whole genome shotgun (WGS) entry which is preliminary data.</text>
</comment>
<protein>
    <submittedName>
        <fullName evidence="1">Uncharacterized protein</fullName>
    </submittedName>
</protein>
<keyword evidence="2" id="KW-1185">Reference proteome</keyword>
<gene>
    <name evidence="1" type="ORF">G6011_00593</name>
</gene>
<dbReference type="EMBL" id="JAANER010000001">
    <property type="protein sequence ID" value="KAG9195472.1"/>
    <property type="molecule type" value="Genomic_DNA"/>
</dbReference>
<organism evidence="1 2">
    <name type="scientific">Alternaria panax</name>
    <dbReference type="NCBI Taxonomy" id="48097"/>
    <lineage>
        <taxon>Eukaryota</taxon>
        <taxon>Fungi</taxon>
        <taxon>Dikarya</taxon>
        <taxon>Ascomycota</taxon>
        <taxon>Pezizomycotina</taxon>
        <taxon>Dothideomycetes</taxon>
        <taxon>Pleosporomycetidae</taxon>
        <taxon>Pleosporales</taxon>
        <taxon>Pleosporineae</taxon>
        <taxon>Pleosporaceae</taxon>
        <taxon>Alternaria</taxon>
        <taxon>Alternaria sect. Panax</taxon>
    </lineage>
</organism>
<name>A0AAD4NUW5_9PLEO</name>
<reference evidence="1" key="1">
    <citation type="submission" date="2021-07" db="EMBL/GenBank/DDBJ databases">
        <title>Genome Resource of American Ginseng Black Spot Pathogen Alternaria panax.</title>
        <authorList>
            <person name="Qiu C."/>
            <person name="Wang W."/>
            <person name="Liu Z."/>
        </authorList>
    </citation>
    <scope>NUCLEOTIDE SEQUENCE</scope>
    <source>
        <strain evidence="1">BNCC115425</strain>
    </source>
</reference>
<evidence type="ECO:0000313" key="1">
    <source>
        <dbReference type="EMBL" id="KAG9195472.1"/>
    </source>
</evidence>
<accession>A0AAD4NUW5</accession>
<dbReference type="Proteomes" id="UP001199106">
    <property type="component" value="Unassembled WGS sequence"/>
</dbReference>
<dbReference type="AlphaFoldDB" id="A0AAD4NUW5"/>
<proteinExistence type="predicted"/>
<evidence type="ECO:0000313" key="2">
    <source>
        <dbReference type="Proteomes" id="UP001199106"/>
    </source>
</evidence>
<sequence>MREIEVRDEKTGRRAYGYHPHTYFAIVIDSFVQVPRFSSENTMHRSDILTDALCRGGKVQNGHGMLLYGPRLEYYTFDCANEWICPDSDDEEIWGQDMEFDMRITSLKIIDAAFRSIAVRDVVYVPAPEVIAEEDVGSANIDDDMEE</sequence>